<evidence type="ECO:0000256" key="1">
    <source>
        <dbReference type="ARBA" id="ARBA00004651"/>
    </source>
</evidence>
<dbReference type="Pfam" id="PF01810">
    <property type="entry name" value="LysE"/>
    <property type="match status" value="1"/>
</dbReference>
<dbReference type="Proteomes" id="UP000824014">
    <property type="component" value="Unassembled WGS sequence"/>
</dbReference>
<evidence type="ECO:0000256" key="3">
    <source>
        <dbReference type="ARBA" id="ARBA00022692"/>
    </source>
</evidence>
<organism evidence="7 8">
    <name type="scientific">Candidatus Tidjanibacter faecipullorum</name>
    <dbReference type="NCBI Taxonomy" id="2838766"/>
    <lineage>
        <taxon>Bacteria</taxon>
        <taxon>Pseudomonadati</taxon>
        <taxon>Bacteroidota</taxon>
        <taxon>Bacteroidia</taxon>
        <taxon>Bacteroidales</taxon>
        <taxon>Rikenellaceae</taxon>
        <taxon>Tidjanibacter</taxon>
    </lineage>
</organism>
<evidence type="ECO:0000256" key="2">
    <source>
        <dbReference type="ARBA" id="ARBA00022475"/>
    </source>
</evidence>
<evidence type="ECO:0000256" key="5">
    <source>
        <dbReference type="ARBA" id="ARBA00023136"/>
    </source>
</evidence>
<evidence type="ECO:0000256" key="6">
    <source>
        <dbReference type="SAM" id="Phobius"/>
    </source>
</evidence>
<feature type="transmembrane region" description="Helical" evidence="6">
    <location>
        <begin position="6"/>
        <end position="29"/>
    </location>
</feature>
<comment type="subcellular location">
    <subcellularLocation>
        <location evidence="1">Cell membrane</location>
        <topology evidence="1">Multi-pass membrane protein</topology>
    </subcellularLocation>
</comment>
<feature type="transmembrane region" description="Helical" evidence="6">
    <location>
        <begin position="186"/>
        <end position="208"/>
    </location>
</feature>
<protein>
    <submittedName>
        <fullName evidence="7">LysE family transporter</fullName>
    </submittedName>
</protein>
<reference evidence="7" key="2">
    <citation type="submission" date="2021-04" db="EMBL/GenBank/DDBJ databases">
        <authorList>
            <person name="Gilroy R."/>
        </authorList>
    </citation>
    <scope>NUCLEOTIDE SEQUENCE</scope>
    <source>
        <strain evidence="7">ChiHjej11B10-19426</strain>
    </source>
</reference>
<reference evidence="7" key="1">
    <citation type="journal article" date="2021" name="PeerJ">
        <title>Extensive microbial diversity within the chicken gut microbiome revealed by metagenomics and culture.</title>
        <authorList>
            <person name="Gilroy R."/>
            <person name="Ravi A."/>
            <person name="Getino M."/>
            <person name="Pursley I."/>
            <person name="Horton D.L."/>
            <person name="Alikhan N.F."/>
            <person name="Baker D."/>
            <person name="Gharbi K."/>
            <person name="Hall N."/>
            <person name="Watson M."/>
            <person name="Adriaenssens E.M."/>
            <person name="Foster-Nyarko E."/>
            <person name="Jarju S."/>
            <person name="Secka A."/>
            <person name="Antonio M."/>
            <person name="Oren A."/>
            <person name="Chaudhuri R.R."/>
            <person name="La Ragione R."/>
            <person name="Hildebrand F."/>
            <person name="Pallen M.J."/>
        </authorList>
    </citation>
    <scope>NUCLEOTIDE SEQUENCE</scope>
    <source>
        <strain evidence="7">ChiHjej11B10-19426</strain>
    </source>
</reference>
<dbReference type="AlphaFoldDB" id="A0A9D2IM34"/>
<dbReference type="PANTHER" id="PTHR30086">
    <property type="entry name" value="ARGININE EXPORTER PROTEIN ARGO"/>
    <property type="match status" value="1"/>
</dbReference>
<name>A0A9D2IM34_9BACT</name>
<proteinExistence type="predicted"/>
<keyword evidence="5 6" id="KW-0472">Membrane</keyword>
<keyword evidence="4 6" id="KW-1133">Transmembrane helix</keyword>
<comment type="caution">
    <text evidence="7">The sequence shown here is derived from an EMBL/GenBank/DDBJ whole genome shotgun (WGS) entry which is preliminary data.</text>
</comment>
<dbReference type="PANTHER" id="PTHR30086:SF20">
    <property type="entry name" value="ARGININE EXPORTER PROTEIN ARGO-RELATED"/>
    <property type="match status" value="1"/>
</dbReference>
<feature type="transmembrane region" description="Helical" evidence="6">
    <location>
        <begin position="114"/>
        <end position="139"/>
    </location>
</feature>
<dbReference type="InterPro" id="IPR001123">
    <property type="entry name" value="LeuE-type"/>
</dbReference>
<keyword evidence="3 6" id="KW-0812">Transmembrane</keyword>
<dbReference type="GO" id="GO:0005886">
    <property type="term" value="C:plasma membrane"/>
    <property type="evidence" value="ECO:0007669"/>
    <property type="project" value="UniProtKB-SubCell"/>
</dbReference>
<feature type="transmembrane region" description="Helical" evidence="6">
    <location>
        <begin position="151"/>
        <end position="174"/>
    </location>
</feature>
<accession>A0A9D2IM34</accession>
<evidence type="ECO:0000256" key="4">
    <source>
        <dbReference type="ARBA" id="ARBA00022989"/>
    </source>
</evidence>
<evidence type="ECO:0000313" key="8">
    <source>
        <dbReference type="Proteomes" id="UP000824014"/>
    </source>
</evidence>
<dbReference type="EMBL" id="DXCC01000017">
    <property type="protein sequence ID" value="HIZ15420.1"/>
    <property type="molecule type" value="Genomic_DNA"/>
</dbReference>
<feature type="transmembrane region" description="Helical" evidence="6">
    <location>
        <begin position="41"/>
        <end position="62"/>
    </location>
</feature>
<dbReference type="GO" id="GO:0015171">
    <property type="term" value="F:amino acid transmembrane transporter activity"/>
    <property type="evidence" value="ECO:0007669"/>
    <property type="project" value="TreeGrafter"/>
</dbReference>
<keyword evidence="2" id="KW-1003">Cell membrane</keyword>
<feature type="transmembrane region" description="Helical" evidence="6">
    <location>
        <begin position="74"/>
        <end position="93"/>
    </location>
</feature>
<gene>
    <name evidence="7" type="ORF">H9816_05875</name>
</gene>
<evidence type="ECO:0000313" key="7">
    <source>
        <dbReference type="EMBL" id="HIZ15420.1"/>
    </source>
</evidence>
<sequence length="218" mass="23914">MWLDIFLRGLLVGLIVSMFSIGPVGVLCIQRTLSKGQRSGFVSGLGATIADTFYATIAFFALSVVQGFIEQNELWIKVVGGICVAAVGVYIFMQNPVVQIRRNRAGKGRNLGRDFISIFLFTIANPAISLIFVGLFAMFGISTDAGYVNGVAMLVGVLVGAAGWWFLFTLLLNIYHKRIRPRHLLWMNRIAGIVIMAFGAVTIISSIFNFHLDAFLSK</sequence>